<dbReference type="AlphaFoldDB" id="A0A0E4CU60"/>
<evidence type="ECO:0000313" key="1">
    <source>
        <dbReference type="EMBL" id="CQR51566.1"/>
    </source>
</evidence>
<accession>A0A0E4CU60</accession>
<dbReference type="Proteomes" id="UP000033163">
    <property type="component" value="Chromosome I"/>
</dbReference>
<dbReference type="InterPro" id="IPR049215">
    <property type="entry name" value="DUF6809"/>
</dbReference>
<proteinExistence type="predicted"/>
<sequence length="89" mass="9990">MPSILESLYHGSLFPNEDIISKDPNYRPINRQITESLETWKQKLSAGEFEELESLLELYSQAQGMEMTAAFVCGFKAGSAMMIEILVDG</sequence>
<dbReference type="RefSeq" id="WP_020426128.1">
    <property type="nucleotide sequence ID" value="NZ_AGBD01000083.1"/>
</dbReference>
<dbReference type="HOGENOM" id="CLU_157174_0_0_9"/>
<organism evidence="1 2">
    <name type="scientific">Paenibacillus riograndensis SBR5</name>
    <dbReference type="NCBI Taxonomy" id="1073571"/>
    <lineage>
        <taxon>Bacteria</taxon>
        <taxon>Bacillati</taxon>
        <taxon>Bacillota</taxon>
        <taxon>Bacilli</taxon>
        <taxon>Bacillales</taxon>
        <taxon>Paenibacillaceae</taxon>
        <taxon>Paenibacillus</taxon>
        <taxon>Paenibacillus sonchi group</taxon>
    </lineage>
</organism>
<dbReference type="PATRIC" id="fig|1073571.4.peg.301"/>
<reference evidence="2" key="1">
    <citation type="submission" date="2015-03" db="EMBL/GenBank/DDBJ databases">
        <authorList>
            <person name="Wibberg D."/>
        </authorList>
    </citation>
    <scope>NUCLEOTIDE SEQUENCE [LARGE SCALE GENOMIC DNA]</scope>
</reference>
<name>A0A0E4CU60_9BACL</name>
<gene>
    <name evidence="1" type="ORF">PRIO_0313</name>
</gene>
<evidence type="ECO:0000313" key="2">
    <source>
        <dbReference type="Proteomes" id="UP000033163"/>
    </source>
</evidence>
<dbReference type="KEGG" id="pri:PRIO_0313"/>
<protein>
    <submittedName>
        <fullName evidence="1">Uncharacterized protein</fullName>
    </submittedName>
</protein>
<dbReference type="Pfam" id="PF20648">
    <property type="entry name" value="DUF6809"/>
    <property type="match status" value="1"/>
</dbReference>
<dbReference type="EMBL" id="LN831776">
    <property type="protein sequence ID" value="CQR51566.1"/>
    <property type="molecule type" value="Genomic_DNA"/>
</dbReference>